<gene>
    <name evidence="6" type="ORF">B0T11DRAFT_232912</name>
</gene>
<evidence type="ECO:0000256" key="3">
    <source>
        <dbReference type="SAM" id="MobiDB-lite"/>
    </source>
</evidence>
<dbReference type="GO" id="GO:0046872">
    <property type="term" value="F:metal ion binding"/>
    <property type="evidence" value="ECO:0007669"/>
    <property type="project" value="UniProtKB-KW"/>
</dbReference>
<keyword evidence="4" id="KW-0472">Membrane</keyword>
<dbReference type="GO" id="GO:0016491">
    <property type="term" value="F:oxidoreductase activity"/>
    <property type="evidence" value="ECO:0007669"/>
    <property type="project" value="InterPro"/>
</dbReference>
<evidence type="ECO:0000256" key="2">
    <source>
        <dbReference type="ARBA" id="ARBA00023008"/>
    </source>
</evidence>
<evidence type="ECO:0000256" key="4">
    <source>
        <dbReference type="SAM" id="Phobius"/>
    </source>
</evidence>
<reference evidence="6" key="1">
    <citation type="journal article" date="2021" name="Nat. Commun.">
        <title>Genetic determinants of endophytism in the Arabidopsis root mycobiome.</title>
        <authorList>
            <person name="Mesny F."/>
            <person name="Miyauchi S."/>
            <person name="Thiergart T."/>
            <person name="Pickel B."/>
            <person name="Atanasova L."/>
            <person name="Karlsson M."/>
            <person name="Huettel B."/>
            <person name="Barry K.W."/>
            <person name="Haridas S."/>
            <person name="Chen C."/>
            <person name="Bauer D."/>
            <person name="Andreopoulos W."/>
            <person name="Pangilinan J."/>
            <person name="LaButti K."/>
            <person name="Riley R."/>
            <person name="Lipzen A."/>
            <person name="Clum A."/>
            <person name="Drula E."/>
            <person name="Henrissat B."/>
            <person name="Kohler A."/>
            <person name="Grigoriev I.V."/>
            <person name="Martin F.M."/>
            <person name="Hacquard S."/>
        </authorList>
    </citation>
    <scope>NUCLEOTIDE SEQUENCE</scope>
    <source>
        <strain evidence="6">MPI-CAGE-AT-0016</strain>
    </source>
</reference>
<organism evidence="6 7">
    <name type="scientific">Plectosphaerella cucumerina</name>
    <dbReference type="NCBI Taxonomy" id="40658"/>
    <lineage>
        <taxon>Eukaryota</taxon>
        <taxon>Fungi</taxon>
        <taxon>Dikarya</taxon>
        <taxon>Ascomycota</taxon>
        <taxon>Pezizomycotina</taxon>
        <taxon>Sordariomycetes</taxon>
        <taxon>Hypocreomycetidae</taxon>
        <taxon>Glomerellales</taxon>
        <taxon>Plectosphaerellaceae</taxon>
        <taxon>Plectosphaerella</taxon>
    </lineage>
</organism>
<feature type="domain" description="Tyrosinase copper-binding" evidence="5">
    <location>
        <begin position="313"/>
        <end position="324"/>
    </location>
</feature>
<proteinExistence type="predicted"/>
<dbReference type="PROSITE" id="PS00498">
    <property type="entry name" value="TYROSINASE_2"/>
    <property type="match status" value="1"/>
</dbReference>
<dbReference type="EMBL" id="JAGPXD010000007">
    <property type="protein sequence ID" value="KAH7347675.1"/>
    <property type="molecule type" value="Genomic_DNA"/>
</dbReference>
<feature type="region of interest" description="Disordered" evidence="3">
    <location>
        <begin position="73"/>
        <end position="105"/>
    </location>
</feature>
<comment type="caution">
    <text evidence="6">The sequence shown here is derived from an EMBL/GenBank/DDBJ whole genome shotgun (WGS) entry which is preliminary data.</text>
</comment>
<evidence type="ECO:0000256" key="1">
    <source>
        <dbReference type="ARBA" id="ARBA00022723"/>
    </source>
</evidence>
<keyword evidence="4" id="KW-1133">Transmembrane helix</keyword>
<dbReference type="InterPro" id="IPR050316">
    <property type="entry name" value="Tyrosinase/Hemocyanin"/>
</dbReference>
<sequence length="387" mass="43623">MPSYQLYDHVPSSDDLHGTEILDEKPLPARPCSQHEWSRYIRTIYFVATVVLVLLVGFGLGFATGTHHISSSTSAPVSSPAPASSPVSSSSPATSSSASTSTSVTCTDPYFRKEWRSLSKDEKKDYLDAFQCLIDSPSGIGLNGSLYNDMSWVHNLVAHSTHGKAPFLTWHRRFIFVYEKYLRTKCGYKGAVPFWDWSLDWEDPMASPIFDPETGFGGDGDSNGPMHDGTHCVTDLPFKNMTPQWLGEKYDPHCLTRWFSDDWLAHYLNPESLETIMAATTYSEFFLALEMRAHDIIPMGIRGDFTSFTAPNDPIFYLHHSQLDRIWWLWQMRDKANRLHDYSGEGDGGRNVTLSDVLPLAGLDSDVTVADIMDTEGGEMCYRYMYQ</sequence>
<feature type="region of interest" description="Disordered" evidence="3">
    <location>
        <begin position="1"/>
        <end position="28"/>
    </location>
</feature>
<dbReference type="Gene3D" id="1.10.1280.10">
    <property type="entry name" value="Di-copper center containing domain from catechol oxidase"/>
    <property type="match status" value="1"/>
</dbReference>
<keyword evidence="7" id="KW-1185">Reference proteome</keyword>
<keyword evidence="1" id="KW-0479">Metal-binding</keyword>
<dbReference type="PANTHER" id="PTHR11474">
    <property type="entry name" value="TYROSINASE FAMILY MEMBER"/>
    <property type="match status" value="1"/>
</dbReference>
<dbReference type="AlphaFoldDB" id="A0A8K0T8Y5"/>
<accession>A0A8K0T8Y5</accession>
<dbReference type="SUPFAM" id="SSF48056">
    <property type="entry name" value="Di-copper centre-containing domain"/>
    <property type="match status" value="1"/>
</dbReference>
<dbReference type="PRINTS" id="PR00092">
    <property type="entry name" value="TYROSINASE"/>
</dbReference>
<protein>
    <recommendedName>
        <fullName evidence="5">Tyrosinase copper-binding domain-containing protein</fullName>
    </recommendedName>
</protein>
<keyword evidence="2" id="KW-0186">Copper</keyword>
<evidence type="ECO:0000313" key="6">
    <source>
        <dbReference type="EMBL" id="KAH7347675.1"/>
    </source>
</evidence>
<dbReference type="Proteomes" id="UP000813385">
    <property type="component" value="Unassembled WGS sequence"/>
</dbReference>
<feature type="compositionally biased region" description="Basic and acidic residues" evidence="3">
    <location>
        <begin position="11"/>
        <end position="27"/>
    </location>
</feature>
<keyword evidence="4" id="KW-0812">Transmembrane</keyword>
<dbReference type="PANTHER" id="PTHR11474:SF126">
    <property type="entry name" value="TYROSINASE-LIKE PROTEIN TYR-1-RELATED"/>
    <property type="match status" value="1"/>
</dbReference>
<dbReference type="Pfam" id="PF00264">
    <property type="entry name" value="Tyrosinase"/>
    <property type="match status" value="1"/>
</dbReference>
<evidence type="ECO:0000313" key="7">
    <source>
        <dbReference type="Proteomes" id="UP000813385"/>
    </source>
</evidence>
<dbReference type="InterPro" id="IPR008922">
    <property type="entry name" value="Di-copper_centre_dom_sf"/>
</dbReference>
<dbReference type="InterPro" id="IPR002227">
    <property type="entry name" value="Tyrosinase_Cu-bd"/>
</dbReference>
<feature type="transmembrane region" description="Helical" evidence="4">
    <location>
        <begin position="43"/>
        <end position="63"/>
    </location>
</feature>
<dbReference type="OrthoDB" id="6132182at2759"/>
<name>A0A8K0T8Y5_9PEZI</name>
<evidence type="ECO:0000259" key="5">
    <source>
        <dbReference type="PROSITE" id="PS00498"/>
    </source>
</evidence>